<dbReference type="RefSeq" id="WP_108974735.1">
    <property type="nucleotide sequence ID" value="NZ_BFBB01000003.1"/>
</dbReference>
<comment type="subcellular location">
    <subcellularLocation>
        <location evidence="1">Membrane</location>
        <topology evidence="1">Multi-pass membrane protein</topology>
    </subcellularLocation>
</comment>
<evidence type="ECO:0000256" key="2">
    <source>
        <dbReference type="ARBA" id="ARBA00022692"/>
    </source>
</evidence>
<keyword evidence="8" id="KW-1185">Reference proteome</keyword>
<feature type="transmembrane region" description="Helical" evidence="5">
    <location>
        <begin position="234"/>
        <end position="258"/>
    </location>
</feature>
<dbReference type="GO" id="GO:0016020">
    <property type="term" value="C:membrane"/>
    <property type="evidence" value="ECO:0007669"/>
    <property type="project" value="UniProtKB-SubCell"/>
</dbReference>
<feature type="transmembrane region" description="Helical" evidence="5">
    <location>
        <begin position="20"/>
        <end position="39"/>
    </location>
</feature>
<accession>A0A2P2DYF8</accession>
<feature type="domain" description="ABC-2 type transporter transmembrane" evidence="6">
    <location>
        <begin position="87"/>
        <end position="302"/>
    </location>
</feature>
<sequence>MKVLSIYKRLLWQETRDRLVTLLLLLTTPFFILFFWSVFGKVKAIQIRIHWEGGADWETSPWMQRAKAKLVDSDTTLCSSETECPSPDLKLYIQSQTSDAKLKVILKTNPHSNISQDSLQTIVMLLQSELLHESQVKFQLETEEVVSKRQKDSQFQQFVPGFLVFSIIMVLFSTAMSVTQERESGNWVRMYLSSTNPIYFHMAQILLQLTNAIFSLSLSLSLAVTLGFHTETPVLFLFIGVLGALPFIGLGICLSAFLETSLQAFLSASFFMFLFLLISGILFPRPTLYFFSLELFSYFPGALLKSIWESGLEEQNFGMKFIVLMAEGICLLGLGGLLFQIQSKQSWNKQENI</sequence>
<dbReference type="PANTHER" id="PTHR43027">
    <property type="entry name" value="DOXORUBICIN RESISTANCE ABC TRANSPORTER PERMEASE PROTEIN DRRC-RELATED"/>
    <property type="match status" value="1"/>
</dbReference>
<evidence type="ECO:0000313" key="8">
    <source>
        <dbReference type="Proteomes" id="UP000245133"/>
    </source>
</evidence>
<comment type="caution">
    <text evidence="7">The sequence shown here is derived from an EMBL/GenBank/DDBJ whole genome shotgun (WGS) entry which is preliminary data.</text>
</comment>
<evidence type="ECO:0000313" key="7">
    <source>
        <dbReference type="EMBL" id="GBF49663.1"/>
    </source>
</evidence>
<name>A0A2P2DYF8_9LEPT</name>
<evidence type="ECO:0000256" key="3">
    <source>
        <dbReference type="ARBA" id="ARBA00022989"/>
    </source>
</evidence>
<evidence type="ECO:0000256" key="4">
    <source>
        <dbReference type="ARBA" id="ARBA00023136"/>
    </source>
</evidence>
<dbReference type="AlphaFoldDB" id="A0A2P2DYF8"/>
<evidence type="ECO:0000259" key="6">
    <source>
        <dbReference type="Pfam" id="PF12698"/>
    </source>
</evidence>
<reference evidence="7 8" key="1">
    <citation type="submission" date="2018-02" db="EMBL/GenBank/DDBJ databases">
        <title>Novel Leptospira species isolated from soil and water in Japan.</title>
        <authorList>
            <person name="Nakao R."/>
            <person name="Masuzawa T."/>
        </authorList>
    </citation>
    <scope>NUCLEOTIDE SEQUENCE [LARGE SCALE GENOMIC DNA]</scope>
    <source>
        <strain evidence="7 8">YH101</strain>
    </source>
</reference>
<dbReference type="GO" id="GO:0140359">
    <property type="term" value="F:ABC-type transporter activity"/>
    <property type="evidence" value="ECO:0007669"/>
    <property type="project" value="InterPro"/>
</dbReference>
<keyword evidence="2 5" id="KW-0812">Transmembrane</keyword>
<feature type="transmembrane region" description="Helical" evidence="5">
    <location>
        <begin position="288"/>
        <end position="308"/>
    </location>
</feature>
<dbReference type="Pfam" id="PF12698">
    <property type="entry name" value="ABC2_membrane_3"/>
    <property type="match status" value="1"/>
</dbReference>
<dbReference type="EMBL" id="BFBB01000003">
    <property type="protein sequence ID" value="GBF49663.1"/>
    <property type="molecule type" value="Genomic_DNA"/>
</dbReference>
<organism evidence="7 8">
    <name type="scientific">Leptospira ryugenii</name>
    <dbReference type="NCBI Taxonomy" id="1917863"/>
    <lineage>
        <taxon>Bacteria</taxon>
        <taxon>Pseudomonadati</taxon>
        <taxon>Spirochaetota</taxon>
        <taxon>Spirochaetia</taxon>
        <taxon>Leptospirales</taxon>
        <taxon>Leptospiraceae</taxon>
        <taxon>Leptospira</taxon>
    </lineage>
</organism>
<keyword evidence="4 5" id="KW-0472">Membrane</keyword>
<feature type="transmembrane region" description="Helical" evidence="5">
    <location>
        <begin position="264"/>
        <end position="283"/>
    </location>
</feature>
<evidence type="ECO:0000256" key="5">
    <source>
        <dbReference type="SAM" id="Phobius"/>
    </source>
</evidence>
<feature type="transmembrane region" description="Helical" evidence="5">
    <location>
        <begin position="198"/>
        <end position="222"/>
    </location>
</feature>
<feature type="transmembrane region" description="Helical" evidence="5">
    <location>
        <begin position="158"/>
        <end position="178"/>
    </location>
</feature>
<dbReference type="OrthoDB" id="325171at2"/>
<keyword evidence="3 5" id="KW-1133">Transmembrane helix</keyword>
<dbReference type="PANTHER" id="PTHR43027:SF1">
    <property type="entry name" value="DOXORUBICIN RESISTANCE ABC TRANSPORTER PERMEASE PROTEIN DRRC-RELATED"/>
    <property type="match status" value="1"/>
</dbReference>
<gene>
    <name evidence="7" type="ORF">LPTSP4_11790</name>
</gene>
<dbReference type="InterPro" id="IPR013525">
    <property type="entry name" value="ABC2_TM"/>
</dbReference>
<dbReference type="InterPro" id="IPR052902">
    <property type="entry name" value="ABC-2_transporter"/>
</dbReference>
<protein>
    <recommendedName>
        <fullName evidence="6">ABC-2 type transporter transmembrane domain-containing protein</fullName>
    </recommendedName>
</protein>
<feature type="transmembrane region" description="Helical" evidence="5">
    <location>
        <begin position="320"/>
        <end position="339"/>
    </location>
</feature>
<dbReference type="Proteomes" id="UP000245133">
    <property type="component" value="Unassembled WGS sequence"/>
</dbReference>
<evidence type="ECO:0000256" key="1">
    <source>
        <dbReference type="ARBA" id="ARBA00004141"/>
    </source>
</evidence>
<proteinExistence type="predicted"/>